<dbReference type="PANTHER" id="PTHR46300">
    <property type="entry name" value="P450, PUTATIVE (EUROFUNG)-RELATED-RELATED"/>
    <property type="match status" value="1"/>
</dbReference>
<keyword evidence="7 9" id="KW-0408">Iron</keyword>
<dbReference type="EMBL" id="JAWWNJ010000115">
    <property type="protein sequence ID" value="KAK6991801.1"/>
    <property type="molecule type" value="Genomic_DNA"/>
</dbReference>
<evidence type="ECO:0000256" key="7">
    <source>
        <dbReference type="ARBA" id="ARBA00023004"/>
    </source>
</evidence>
<evidence type="ECO:0000256" key="2">
    <source>
        <dbReference type="ARBA" id="ARBA00005179"/>
    </source>
</evidence>
<dbReference type="SUPFAM" id="SSF48264">
    <property type="entry name" value="Cytochrome P450"/>
    <property type="match status" value="1"/>
</dbReference>
<dbReference type="GO" id="GO:0004497">
    <property type="term" value="F:monooxygenase activity"/>
    <property type="evidence" value="ECO:0007669"/>
    <property type="project" value="UniProtKB-KW"/>
</dbReference>
<keyword evidence="5 9" id="KW-0479">Metal-binding</keyword>
<evidence type="ECO:0000256" key="8">
    <source>
        <dbReference type="ARBA" id="ARBA00023033"/>
    </source>
</evidence>
<evidence type="ECO:0000256" key="3">
    <source>
        <dbReference type="ARBA" id="ARBA00010617"/>
    </source>
</evidence>
<protein>
    <submittedName>
        <fullName evidence="11">Cytochrome P450</fullName>
    </submittedName>
</protein>
<dbReference type="PRINTS" id="PR00463">
    <property type="entry name" value="EP450I"/>
</dbReference>
<sequence length="500" mass="56676">MFLLPAFLCGFIGLLAWIVKRFASQQRTYAPGPTGLPLLGNLLQLPKAEPWIHYARWARSYGDIYRFHVLGREFVVLSSITAALDLFERRSAIYSDRPMFVMCSELVGREDSVLFSQYGLRLREYRRILNATLGSGVVHCHLNMQREEVHEFIARLLETPGSLIPAIRRYAGSVVLRIAYGHRVTSDDDLYVQLAEELSQITAAAIQPGRWLVDSLPFLKHVPEWMPGAGFKTWASAARKRSNELIHSPLREVKQQRAEGIGSPSLVSEYLEKHPEKEDIISHVASSFYAAGADTTASILSTFFLMMVMHPDVQERAASEIERVVGKNRLPEFTDRETLPFTDALIKEVYRFHPVAPLIIHSPRKDDTYRQYFIPKGASVIVNVWGILHDEKNFPDPDLFNPDRFMNALGKDLDPRAIIFGLGRRNCPGKYLGEASIFLAISTSLATLRVSKFRDADGKTVEPRVKFTSGHTSQPFPFPYRIEPRTSHAVQLLNQYVPHN</sequence>
<dbReference type="Gene3D" id="1.10.630.10">
    <property type="entry name" value="Cytochrome P450"/>
    <property type="match status" value="1"/>
</dbReference>
<dbReference type="InterPro" id="IPR036396">
    <property type="entry name" value="Cyt_P450_sf"/>
</dbReference>
<keyword evidence="6 10" id="KW-0560">Oxidoreductase</keyword>
<keyword evidence="12" id="KW-1185">Reference proteome</keyword>
<evidence type="ECO:0000313" key="11">
    <source>
        <dbReference type="EMBL" id="KAK6991801.1"/>
    </source>
</evidence>
<dbReference type="Pfam" id="PF00067">
    <property type="entry name" value="p450"/>
    <property type="match status" value="1"/>
</dbReference>
<accession>A0AAV9ZSQ3</accession>
<dbReference type="Proteomes" id="UP001362999">
    <property type="component" value="Unassembled WGS sequence"/>
</dbReference>
<organism evidence="11 12">
    <name type="scientific">Favolaschia claudopus</name>
    <dbReference type="NCBI Taxonomy" id="2862362"/>
    <lineage>
        <taxon>Eukaryota</taxon>
        <taxon>Fungi</taxon>
        <taxon>Dikarya</taxon>
        <taxon>Basidiomycota</taxon>
        <taxon>Agaricomycotina</taxon>
        <taxon>Agaricomycetes</taxon>
        <taxon>Agaricomycetidae</taxon>
        <taxon>Agaricales</taxon>
        <taxon>Marasmiineae</taxon>
        <taxon>Mycenaceae</taxon>
        <taxon>Favolaschia</taxon>
    </lineage>
</organism>
<dbReference type="PRINTS" id="PR00385">
    <property type="entry name" value="P450"/>
</dbReference>
<evidence type="ECO:0000256" key="4">
    <source>
        <dbReference type="ARBA" id="ARBA00022617"/>
    </source>
</evidence>
<gene>
    <name evidence="11" type="ORF">R3P38DRAFT_229054</name>
</gene>
<feature type="binding site" description="axial binding residue" evidence="9">
    <location>
        <position position="427"/>
    </location>
    <ligand>
        <name>heme</name>
        <dbReference type="ChEBI" id="CHEBI:30413"/>
    </ligand>
    <ligandPart>
        <name>Fe</name>
        <dbReference type="ChEBI" id="CHEBI:18248"/>
    </ligandPart>
</feature>
<keyword evidence="4 9" id="KW-0349">Heme</keyword>
<dbReference type="InterPro" id="IPR001128">
    <property type="entry name" value="Cyt_P450"/>
</dbReference>
<dbReference type="GO" id="GO:0016705">
    <property type="term" value="F:oxidoreductase activity, acting on paired donors, with incorporation or reduction of molecular oxygen"/>
    <property type="evidence" value="ECO:0007669"/>
    <property type="project" value="InterPro"/>
</dbReference>
<comment type="pathway">
    <text evidence="2">Secondary metabolite biosynthesis.</text>
</comment>
<evidence type="ECO:0000256" key="6">
    <source>
        <dbReference type="ARBA" id="ARBA00023002"/>
    </source>
</evidence>
<dbReference type="AlphaFoldDB" id="A0AAV9ZSQ3"/>
<dbReference type="InterPro" id="IPR050364">
    <property type="entry name" value="Cytochrome_P450_fung"/>
</dbReference>
<proteinExistence type="inferred from homology"/>
<dbReference type="CDD" id="cd11065">
    <property type="entry name" value="CYP64-like"/>
    <property type="match status" value="1"/>
</dbReference>
<dbReference type="InterPro" id="IPR002401">
    <property type="entry name" value="Cyt_P450_E_grp-I"/>
</dbReference>
<evidence type="ECO:0000256" key="9">
    <source>
        <dbReference type="PIRSR" id="PIRSR602401-1"/>
    </source>
</evidence>
<evidence type="ECO:0000313" key="12">
    <source>
        <dbReference type="Proteomes" id="UP001362999"/>
    </source>
</evidence>
<keyword evidence="8 10" id="KW-0503">Monooxygenase</keyword>
<dbReference type="PANTHER" id="PTHR46300:SF7">
    <property type="entry name" value="P450, PUTATIVE (EUROFUNG)-RELATED"/>
    <property type="match status" value="1"/>
</dbReference>
<dbReference type="GO" id="GO:0020037">
    <property type="term" value="F:heme binding"/>
    <property type="evidence" value="ECO:0007669"/>
    <property type="project" value="InterPro"/>
</dbReference>
<evidence type="ECO:0000256" key="5">
    <source>
        <dbReference type="ARBA" id="ARBA00022723"/>
    </source>
</evidence>
<dbReference type="InterPro" id="IPR017972">
    <property type="entry name" value="Cyt_P450_CS"/>
</dbReference>
<evidence type="ECO:0000256" key="1">
    <source>
        <dbReference type="ARBA" id="ARBA00001971"/>
    </source>
</evidence>
<dbReference type="GO" id="GO:0005506">
    <property type="term" value="F:iron ion binding"/>
    <property type="evidence" value="ECO:0007669"/>
    <property type="project" value="InterPro"/>
</dbReference>
<comment type="cofactor">
    <cofactor evidence="1 9">
        <name>heme</name>
        <dbReference type="ChEBI" id="CHEBI:30413"/>
    </cofactor>
</comment>
<comment type="similarity">
    <text evidence="3 10">Belongs to the cytochrome P450 family.</text>
</comment>
<reference evidence="11 12" key="1">
    <citation type="journal article" date="2024" name="J Genomics">
        <title>Draft genome sequencing and assembly of Favolaschia claudopus CIRM-BRFM 2984 isolated from oak limbs.</title>
        <authorList>
            <person name="Navarro D."/>
            <person name="Drula E."/>
            <person name="Chaduli D."/>
            <person name="Cazenave R."/>
            <person name="Ahrendt S."/>
            <person name="Wang J."/>
            <person name="Lipzen A."/>
            <person name="Daum C."/>
            <person name="Barry K."/>
            <person name="Grigoriev I.V."/>
            <person name="Favel A."/>
            <person name="Rosso M.N."/>
            <person name="Martin F."/>
        </authorList>
    </citation>
    <scope>NUCLEOTIDE SEQUENCE [LARGE SCALE GENOMIC DNA]</scope>
    <source>
        <strain evidence="11 12">CIRM-BRFM 2984</strain>
    </source>
</reference>
<evidence type="ECO:0000256" key="10">
    <source>
        <dbReference type="RuleBase" id="RU000461"/>
    </source>
</evidence>
<name>A0AAV9ZSQ3_9AGAR</name>
<comment type="caution">
    <text evidence="11">The sequence shown here is derived from an EMBL/GenBank/DDBJ whole genome shotgun (WGS) entry which is preliminary data.</text>
</comment>
<dbReference type="PROSITE" id="PS00086">
    <property type="entry name" value="CYTOCHROME_P450"/>
    <property type="match status" value="1"/>
</dbReference>